<keyword evidence="3" id="KW-1185">Reference proteome</keyword>
<feature type="compositionally biased region" description="Polar residues" evidence="1">
    <location>
        <begin position="48"/>
        <end position="58"/>
    </location>
</feature>
<comment type="caution">
    <text evidence="2">The sequence shown here is derived from an EMBL/GenBank/DDBJ whole genome shotgun (WGS) entry which is preliminary data.</text>
</comment>
<gene>
    <name evidence="2" type="ORF">DSM5745_00309</name>
</gene>
<dbReference type="Proteomes" id="UP000256690">
    <property type="component" value="Unassembled WGS sequence"/>
</dbReference>
<dbReference type="RefSeq" id="XP_026608170.1">
    <property type="nucleotide sequence ID" value="XM_026742325.1"/>
</dbReference>
<name>A0A3D8T350_9EURO</name>
<evidence type="ECO:0000313" key="3">
    <source>
        <dbReference type="Proteomes" id="UP000256690"/>
    </source>
</evidence>
<sequence length="107" mass="11086">MTGTCRLARLQHATLEIACARTVAAPDVRVQGTAGAVVWVQGMDTPSGLKTNTLNETLTPAVPETKKPASPELGSDFPRARSGSKSIESLGLPPLPMKNGKASSSSN</sequence>
<protein>
    <submittedName>
        <fullName evidence="2">Uncharacterized protein</fullName>
    </submittedName>
</protein>
<dbReference type="AlphaFoldDB" id="A0A3D8T350"/>
<proteinExistence type="predicted"/>
<dbReference type="EMBL" id="PVWQ01000001">
    <property type="protein sequence ID" value="RDW92987.1"/>
    <property type="molecule type" value="Genomic_DNA"/>
</dbReference>
<evidence type="ECO:0000313" key="2">
    <source>
        <dbReference type="EMBL" id="RDW92987.1"/>
    </source>
</evidence>
<feature type="region of interest" description="Disordered" evidence="1">
    <location>
        <begin position="44"/>
        <end position="107"/>
    </location>
</feature>
<evidence type="ECO:0000256" key="1">
    <source>
        <dbReference type="SAM" id="MobiDB-lite"/>
    </source>
</evidence>
<organism evidence="2 3">
    <name type="scientific">Aspergillus mulundensis</name>
    <dbReference type="NCBI Taxonomy" id="1810919"/>
    <lineage>
        <taxon>Eukaryota</taxon>
        <taxon>Fungi</taxon>
        <taxon>Dikarya</taxon>
        <taxon>Ascomycota</taxon>
        <taxon>Pezizomycotina</taxon>
        <taxon>Eurotiomycetes</taxon>
        <taxon>Eurotiomycetidae</taxon>
        <taxon>Eurotiales</taxon>
        <taxon>Aspergillaceae</taxon>
        <taxon>Aspergillus</taxon>
        <taxon>Aspergillus subgen. Nidulantes</taxon>
    </lineage>
</organism>
<reference evidence="2 3" key="1">
    <citation type="journal article" date="2018" name="IMA Fungus">
        <title>IMA Genome-F 9: Draft genome sequence of Annulohypoxylon stygium, Aspergillus mulundensis, Berkeleyomyces basicola (syn. Thielaviopsis basicola), Ceratocystis smalleyi, two Cercospora beticola strains, Coleophoma cylindrospora, Fusarium fracticaudum, Phialophora cf. hyalina, and Morchella septimelata.</title>
        <authorList>
            <person name="Wingfield B.D."/>
            <person name="Bills G.F."/>
            <person name="Dong Y."/>
            <person name="Huang W."/>
            <person name="Nel W.J."/>
            <person name="Swalarsk-Parry B.S."/>
            <person name="Vaghefi N."/>
            <person name="Wilken P.M."/>
            <person name="An Z."/>
            <person name="de Beer Z.W."/>
            <person name="De Vos L."/>
            <person name="Chen L."/>
            <person name="Duong T.A."/>
            <person name="Gao Y."/>
            <person name="Hammerbacher A."/>
            <person name="Kikkert J.R."/>
            <person name="Li Y."/>
            <person name="Li H."/>
            <person name="Li K."/>
            <person name="Li Q."/>
            <person name="Liu X."/>
            <person name="Ma X."/>
            <person name="Naidoo K."/>
            <person name="Pethybridge S.J."/>
            <person name="Sun J."/>
            <person name="Steenkamp E.T."/>
            <person name="van der Nest M.A."/>
            <person name="van Wyk S."/>
            <person name="Wingfield M.J."/>
            <person name="Xiong C."/>
            <person name="Yue Q."/>
            <person name="Zhang X."/>
        </authorList>
    </citation>
    <scope>NUCLEOTIDE SEQUENCE [LARGE SCALE GENOMIC DNA]</scope>
    <source>
        <strain evidence="2 3">DSM 5745</strain>
    </source>
</reference>
<dbReference type="GeneID" id="38110679"/>
<accession>A0A3D8T350</accession>